<evidence type="ECO:0000313" key="1">
    <source>
        <dbReference type="EMBL" id="KAF2857429.1"/>
    </source>
</evidence>
<dbReference type="EMBL" id="MU006044">
    <property type="protein sequence ID" value="KAF2857429.1"/>
    <property type="molecule type" value="Genomic_DNA"/>
</dbReference>
<keyword evidence="2" id="KW-1185">Reference proteome</keyword>
<organism evidence="1 2">
    <name type="scientific">Piedraia hortae CBS 480.64</name>
    <dbReference type="NCBI Taxonomy" id="1314780"/>
    <lineage>
        <taxon>Eukaryota</taxon>
        <taxon>Fungi</taxon>
        <taxon>Dikarya</taxon>
        <taxon>Ascomycota</taxon>
        <taxon>Pezizomycotina</taxon>
        <taxon>Dothideomycetes</taxon>
        <taxon>Dothideomycetidae</taxon>
        <taxon>Capnodiales</taxon>
        <taxon>Piedraiaceae</taxon>
        <taxon>Piedraia</taxon>
    </lineage>
</organism>
<protein>
    <submittedName>
        <fullName evidence="1">Uncharacterized protein</fullName>
    </submittedName>
</protein>
<name>A0A6A7BRV7_9PEZI</name>
<evidence type="ECO:0000313" key="2">
    <source>
        <dbReference type="Proteomes" id="UP000799421"/>
    </source>
</evidence>
<sequence>MVGLPGSNGNALTSAWFDKLKDCCEELPDLQEWLSQEVDVLKSFYFGEKNTEDAAYAITRPISTNPVPKVEYSYTPQLVALDSLWSIILSTLLACPENRVEDMFNLLDAISKIPDKMHKGEAKNPANNELLTWKGIPYFGAALHEFYYPEPGVAHDKYKDDPKELESERRTYLEMQDLTARIIAHGIFLPSYTDIVYIIRCLEQKDDAKDVGEPFFGIKFDFEIPAMAYRFRSYGKEIYRMVVKSDTVETGWTSQEEPEGVKKFDNGQQRWDFWKKRFTEMAENYDDENVRKAAKEILGYMADAEANDRKEPEKSVDVL</sequence>
<dbReference type="Pfam" id="PF12311">
    <property type="entry name" value="DUF3632"/>
    <property type="match status" value="1"/>
</dbReference>
<reference evidence="1" key="1">
    <citation type="journal article" date="2020" name="Stud. Mycol.">
        <title>101 Dothideomycetes genomes: a test case for predicting lifestyles and emergence of pathogens.</title>
        <authorList>
            <person name="Haridas S."/>
            <person name="Albert R."/>
            <person name="Binder M."/>
            <person name="Bloem J."/>
            <person name="Labutti K."/>
            <person name="Salamov A."/>
            <person name="Andreopoulos B."/>
            <person name="Baker S."/>
            <person name="Barry K."/>
            <person name="Bills G."/>
            <person name="Bluhm B."/>
            <person name="Cannon C."/>
            <person name="Castanera R."/>
            <person name="Culley D."/>
            <person name="Daum C."/>
            <person name="Ezra D."/>
            <person name="Gonzalez J."/>
            <person name="Henrissat B."/>
            <person name="Kuo A."/>
            <person name="Liang C."/>
            <person name="Lipzen A."/>
            <person name="Lutzoni F."/>
            <person name="Magnuson J."/>
            <person name="Mondo S."/>
            <person name="Nolan M."/>
            <person name="Ohm R."/>
            <person name="Pangilinan J."/>
            <person name="Park H.-J."/>
            <person name="Ramirez L."/>
            <person name="Alfaro M."/>
            <person name="Sun H."/>
            <person name="Tritt A."/>
            <person name="Yoshinaga Y."/>
            <person name="Zwiers L.-H."/>
            <person name="Turgeon B."/>
            <person name="Goodwin S."/>
            <person name="Spatafora J."/>
            <person name="Crous P."/>
            <person name="Grigoriev I."/>
        </authorList>
    </citation>
    <scope>NUCLEOTIDE SEQUENCE</scope>
    <source>
        <strain evidence="1">CBS 480.64</strain>
    </source>
</reference>
<proteinExistence type="predicted"/>
<dbReference type="InterPro" id="IPR022085">
    <property type="entry name" value="OpdG"/>
</dbReference>
<dbReference type="AlphaFoldDB" id="A0A6A7BRV7"/>
<dbReference type="Proteomes" id="UP000799421">
    <property type="component" value="Unassembled WGS sequence"/>
</dbReference>
<gene>
    <name evidence="1" type="ORF">K470DRAFT_260834</name>
</gene>
<dbReference type="OrthoDB" id="5392447at2759"/>
<accession>A0A6A7BRV7</accession>